<name>A0AAD6Z3K1_9AGAR</name>
<evidence type="ECO:0000313" key="1">
    <source>
        <dbReference type="EMBL" id="KAJ7306679.1"/>
    </source>
</evidence>
<sequence>MWMTTKLQISRARLLNLNNNRVAAFRNPSYHRQVPITNGFLAQFCEAGTVAATRISMRVAIRRITHSIHGCDCVIFNQDKPGLACARLRSLIRCKLPSGRITDIAIVQAMKRSSWRPRTVWDGCAVYDEKKDFSFLLMDYVIRGALLVPVVPSPPSRPHSRLHFFVDVVDGDMFLRSLNSTTHVCY</sequence>
<gene>
    <name evidence="1" type="ORF">DFH08DRAFT_902012</name>
</gene>
<protein>
    <submittedName>
        <fullName evidence="1">Uncharacterized protein</fullName>
    </submittedName>
</protein>
<evidence type="ECO:0000313" key="2">
    <source>
        <dbReference type="Proteomes" id="UP001218218"/>
    </source>
</evidence>
<organism evidence="1 2">
    <name type="scientific">Mycena albidolilacea</name>
    <dbReference type="NCBI Taxonomy" id="1033008"/>
    <lineage>
        <taxon>Eukaryota</taxon>
        <taxon>Fungi</taxon>
        <taxon>Dikarya</taxon>
        <taxon>Basidiomycota</taxon>
        <taxon>Agaricomycotina</taxon>
        <taxon>Agaricomycetes</taxon>
        <taxon>Agaricomycetidae</taxon>
        <taxon>Agaricales</taxon>
        <taxon>Marasmiineae</taxon>
        <taxon>Mycenaceae</taxon>
        <taxon>Mycena</taxon>
    </lineage>
</organism>
<comment type="caution">
    <text evidence="1">The sequence shown here is derived from an EMBL/GenBank/DDBJ whole genome shotgun (WGS) entry which is preliminary data.</text>
</comment>
<dbReference type="Proteomes" id="UP001218218">
    <property type="component" value="Unassembled WGS sequence"/>
</dbReference>
<dbReference type="AlphaFoldDB" id="A0AAD6Z3K1"/>
<keyword evidence="2" id="KW-1185">Reference proteome</keyword>
<dbReference type="EMBL" id="JARIHO010000092">
    <property type="protein sequence ID" value="KAJ7306679.1"/>
    <property type="molecule type" value="Genomic_DNA"/>
</dbReference>
<reference evidence="1" key="1">
    <citation type="submission" date="2023-03" db="EMBL/GenBank/DDBJ databases">
        <title>Massive genome expansion in bonnet fungi (Mycena s.s.) driven by repeated elements and novel gene families across ecological guilds.</title>
        <authorList>
            <consortium name="Lawrence Berkeley National Laboratory"/>
            <person name="Harder C.B."/>
            <person name="Miyauchi S."/>
            <person name="Viragh M."/>
            <person name="Kuo A."/>
            <person name="Thoen E."/>
            <person name="Andreopoulos B."/>
            <person name="Lu D."/>
            <person name="Skrede I."/>
            <person name="Drula E."/>
            <person name="Henrissat B."/>
            <person name="Morin E."/>
            <person name="Kohler A."/>
            <person name="Barry K."/>
            <person name="LaButti K."/>
            <person name="Morin E."/>
            <person name="Salamov A."/>
            <person name="Lipzen A."/>
            <person name="Mereny Z."/>
            <person name="Hegedus B."/>
            <person name="Baldrian P."/>
            <person name="Stursova M."/>
            <person name="Weitz H."/>
            <person name="Taylor A."/>
            <person name="Grigoriev I.V."/>
            <person name="Nagy L.G."/>
            <person name="Martin F."/>
            <person name="Kauserud H."/>
        </authorList>
    </citation>
    <scope>NUCLEOTIDE SEQUENCE</scope>
    <source>
        <strain evidence="1">CBHHK002</strain>
    </source>
</reference>
<accession>A0AAD6Z3K1</accession>
<proteinExistence type="predicted"/>